<proteinExistence type="predicted"/>
<gene>
    <name evidence="1" type="ORF">HMPREF1051_1086</name>
</gene>
<protein>
    <submittedName>
        <fullName evidence="1">Uncharacterized protein</fullName>
    </submittedName>
</protein>
<dbReference type="Proteomes" id="UP000004473">
    <property type="component" value="Unassembled WGS sequence"/>
</dbReference>
<comment type="caution">
    <text evidence="1">The sequence shown here is derived from an EMBL/GenBank/DDBJ whole genome shotgun (WGS) entry which is preliminary data.</text>
</comment>
<reference evidence="1 2" key="1">
    <citation type="submission" date="2012-04" db="EMBL/GenBank/DDBJ databases">
        <authorList>
            <person name="Harkins D.M."/>
            <person name="Madupu R."/>
            <person name="Durkin A.S."/>
            <person name="Torralba M."/>
            <person name="Methe B."/>
            <person name="Sutton G.G."/>
            <person name="Nelson K.E."/>
        </authorList>
    </citation>
    <scope>NUCLEOTIDE SEQUENCE [LARGE SCALE GENOMIC DNA]</scope>
    <source>
        <strain evidence="1 2">VK64</strain>
    </source>
</reference>
<evidence type="ECO:0000313" key="2">
    <source>
        <dbReference type="Proteomes" id="UP000004473"/>
    </source>
</evidence>
<organism evidence="1 2">
    <name type="scientific">Neisseria sicca VK64</name>
    <dbReference type="NCBI Taxonomy" id="1095748"/>
    <lineage>
        <taxon>Bacteria</taxon>
        <taxon>Pseudomonadati</taxon>
        <taxon>Pseudomonadota</taxon>
        <taxon>Betaproteobacteria</taxon>
        <taxon>Neisseriales</taxon>
        <taxon>Neisseriaceae</taxon>
        <taxon>Neisseria</taxon>
    </lineage>
</organism>
<evidence type="ECO:0000313" key="1">
    <source>
        <dbReference type="EMBL" id="EIG26425.1"/>
    </source>
</evidence>
<dbReference type="AlphaFoldDB" id="I2NKR4"/>
<name>I2NKR4_NEISI</name>
<accession>I2NKR4</accession>
<dbReference type="EMBL" id="AJMT01000162">
    <property type="protein sequence ID" value="EIG26425.1"/>
    <property type="molecule type" value="Genomic_DNA"/>
</dbReference>
<sequence length="54" mass="6270">MSLLFLRLGFSAGCLLESSMARGHSPRYKVFWQRKCRSVDSVHENDKRKGRLKS</sequence>